<dbReference type="PRINTS" id="PR01590">
    <property type="entry name" value="HTHFIS"/>
</dbReference>
<name>A0A789RB49_ECOLX</name>
<dbReference type="InterPro" id="IPR002078">
    <property type="entry name" value="Sigma_54_int"/>
</dbReference>
<protein>
    <submittedName>
        <fullName evidence="6">Uncharacterized protein</fullName>
    </submittedName>
</protein>
<dbReference type="EMBL" id="DAAYTU010000018">
    <property type="protein sequence ID" value="HAG5771364.1"/>
    <property type="molecule type" value="Genomic_DNA"/>
</dbReference>
<dbReference type="InterPro" id="IPR058031">
    <property type="entry name" value="AAA_lid_NorR"/>
</dbReference>
<dbReference type="InterPro" id="IPR009057">
    <property type="entry name" value="Homeodomain-like_sf"/>
</dbReference>
<evidence type="ECO:0000256" key="1">
    <source>
        <dbReference type="ARBA" id="ARBA00022741"/>
    </source>
</evidence>
<sequence length="465" mass="53163">MYACLQAIPKSIACDGIFFNYYRSDIHCIQFLALATHKTARPKWDVIPIPENIARQFNYTDNFSTQIIDNLSQCPLTEYVVNTCFRNIKSLILMRMNLDNLRLGAFGVFSYHANVFTHRHMQLFEAVRGELSLLAFIALSRHNILQHNDLPLTPRLPAIEEHENFVVSPSHINLYHLYGSLNKLANSESPIILIGEEGVGKKTFANALQQKRLNDSDCYGIIDSMGRQLIIMQKERCIRCTPLDYNQAPSIIPFLPLHQGSLLIQQFKTLPERWQTFLFGLTSTYREYCQMQVIAIQTEPYLLPISEMPTNSAQYIRSQRYANVFCQVITLPPLRYRHDDIPLLLTHYLGRLAKQHQQYTLPAIGEDSLRLLWEHSWPGNISEFIAVLENAYFRGTHQELAILLADEVKPDTVAPLDEAIRQHIQRALHQTRGKISGTGGAAELLGINSNTLYSKMKKLGIVVKI</sequence>
<keyword evidence="2" id="KW-0067">ATP-binding</keyword>
<evidence type="ECO:0000256" key="3">
    <source>
        <dbReference type="ARBA" id="ARBA00023015"/>
    </source>
</evidence>
<accession>A0A789RB49</accession>
<dbReference type="Gene3D" id="1.10.10.60">
    <property type="entry name" value="Homeodomain-like"/>
    <property type="match status" value="1"/>
</dbReference>
<comment type="caution">
    <text evidence="6">The sequence shown here is derived from an EMBL/GenBank/DDBJ whole genome shotgun (WGS) entry which is preliminary data.</text>
</comment>
<reference evidence="6" key="2">
    <citation type="submission" date="2020-02" db="EMBL/GenBank/DDBJ databases">
        <authorList>
            <consortium name="NCBI Pathogen Detection Project"/>
        </authorList>
    </citation>
    <scope>NUCLEOTIDE SEQUENCE</scope>
    <source>
        <strain evidence="6">1839</strain>
    </source>
</reference>
<dbReference type="SUPFAM" id="SSF46689">
    <property type="entry name" value="Homeodomain-like"/>
    <property type="match status" value="1"/>
</dbReference>
<dbReference type="GO" id="GO:0043565">
    <property type="term" value="F:sequence-specific DNA binding"/>
    <property type="evidence" value="ECO:0007669"/>
    <property type="project" value="InterPro"/>
</dbReference>
<dbReference type="AlphaFoldDB" id="A0A789RB49"/>
<dbReference type="GO" id="GO:0005524">
    <property type="term" value="F:ATP binding"/>
    <property type="evidence" value="ECO:0007669"/>
    <property type="project" value="UniProtKB-KW"/>
</dbReference>
<reference evidence="6" key="1">
    <citation type="journal article" date="2018" name="Genome Biol.">
        <title>SKESA: strategic k-mer extension for scrupulous assemblies.</title>
        <authorList>
            <person name="Souvorov A."/>
            <person name="Agarwala R."/>
            <person name="Lipman D.J."/>
        </authorList>
    </citation>
    <scope>NUCLEOTIDE SEQUENCE [LARGE SCALE GENOMIC DNA]</scope>
    <source>
        <strain evidence="6">1839</strain>
    </source>
</reference>
<evidence type="ECO:0000313" key="6">
    <source>
        <dbReference type="EMBL" id="HAG5771364.1"/>
    </source>
</evidence>
<dbReference type="InterPro" id="IPR027417">
    <property type="entry name" value="P-loop_NTPase"/>
</dbReference>
<gene>
    <name evidence="6" type="ORF">GGB84_003056</name>
</gene>
<dbReference type="PANTHER" id="PTHR32071:SF117">
    <property type="entry name" value="PTS-DEPENDENT DIHYDROXYACETONE KINASE OPERON REGULATORY PROTEIN-RELATED"/>
    <property type="match status" value="1"/>
</dbReference>
<dbReference type="Pfam" id="PF02954">
    <property type="entry name" value="HTH_8"/>
    <property type="match status" value="1"/>
</dbReference>
<keyword evidence="1" id="KW-0547">Nucleotide-binding</keyword>
<keyword evidence="5" id="KW-0804">Transcription</keyword>
<dbReference type="PROSITE" id="PS50045">
    <property type="entry name" value="SIGMA54_INTERACT_4"/>
    <property type="match status" value="1"/>
</dbReference>
<dbReference type="PANTHER" id="PTHR32071">
    <property type="entry name" value="TRANSCRIPTIONAL REGULATORY PROTEIN"/>
    <property type="match status" value="1"/>
</dbReference>
<dbReference type="GO" id="GO:0006355">
    <property type="term" value="P:regulation of DNA-templated transcription"/>
    <property type="evidence" value="ECO:0007669"/>
    <property type="project" value="InterPro"/>
</dbReference>
<dbReference type="InterPro" id="IPR025662">
    <property type="entry name" value="Sigma_54_int_dom_ATP-bd_1"/>
</dbReference>
<evidence type="ECO:0000256" key="5">
    <source>
        <dbReference type="ARBA" id="ARBA00023163"/>
    </source>
</evidence>
<dbReference type="Gene3D" id="1.10.8.60">
    <property type="match status" value="1"/>
</dbReference>
<dbReference type="Gene3D" id="3.40.50.300">
    <property type="entry name" value="P-loop containing nucleotide triphosphate hydrolases"/>
    <property type="match status" value="1"/>
</dbReference>
<organism evidence="6">
    <name type="scientific">Escherichia coli</name>
    <dbReference type="NCBI Taxonomy" id="562"/>
    <lineage>
        <taxon>Bacteria</taxon>
        <taxon>Pseudomonadati</taxon>
        <taxon>Pseudomonadota</taxon>
        <taxon>Gammaproteobacteria</taxon>
        <taxon>Enterobacterales</taxon>
        <taxon>Enterobacteriaceae</taxon>
        <taxon>Escherichia</taxon>
    </lineage>
</organism>
<dbReference type="Pfam" id="PF25601">
    <property type="entry name" value="AAA_lid_14"/>
    <property type="match status" value="1"/>
</dbReference>
<dbReference type="PROSITE" id="PS00675">
    <property type="entry name" value="SIGMA54_INTERACT_1"/>
    <property type="match status" value="1"/>
</dbReference>
<dbReference type="InterPro" id="IPR002197">
    <property type="entry name" value="HTH_Fis"/>
</dbReference>
<dbReference type="SUPFAM" id="SSF52540">
    <property type="entry name" value="P-loop containing nucleoside triphosphate hydrolases"/>
    <property type="match status" value="1"/>
</dbReference>
<keyword evidence="4" id="KW-0238">DNA-binding</keyword>
<evidence type="ECO:0000256" key="4">
    <source>
        <dbReference type="ARBA" id="ARBA00023125"/>
    </source>
</evidence>
<keyword evidence="3" id="KW-0805">Transcription regulation</keyword>
<proteinExistence type="predicted"/>
<evidence type="ECO:0000256" key="2">
    <source>
        <dbReference type="ARBA" id="ARBA00022840"/>
    </source>
</evidence>